<evidence type="ECO:0000256" key="1">
    <source>
        <dbReference type="ARBA" id="ARBA00022801"/>
    </source>
</evidence>
<dbReference type="OrthoDB" id="9807387at2"/>
<reference evidence="3 4" key="1">
    <citation type="submission" date="2015-04" db="EMBL/GenBank/DDBJ databases">
        <title>Comparative genomics of rhizobia nodulating Arachis hypogaea in China.</title>
        <authorList>
            <person name="Li Y."/>
        </authorList>
    </citation>
    <scope>NUCLEOTIDE SEQUENCE [LARGE SCALE GENOMIC DNA]</scope>
    <source>
        <strain evidence="3 4">CCBAU 51757</strain>
    </source>
</reference>
<dbReference type="RefSeq" id="WP_128916845.1">
    <property type="nucleotide sequence ID" value="NZ_LBJC01000007.1"/>
</dbReference>
<dbReference type="Pfam" id="PF00857">
    <property type="entry name" value="Isochorismatase"/>
    <property type="match status" value="1"/>
</dbReference>
<dbReference type="EMBL" id="LBJQ01000009">
    <property type="protein sequence ID" value="RXH37441.1"/>
    <property type="molecule type" value="Genomic_DNA"/>
</dbReference>
<name>A0A4Q0SE96_9BRAD</name>
<keyword evidence="1" id="KW-0378">Hydrolase</keyword>
<dbReference type="InterPro" id="IPR036380">
    <property type="entry name" value="Isochorismatase-like_sf"/>
</dbReference>
<comment type="caution">
    <text evidence="3">The sequence shown here is derived from an EMBL/GenBank/DDBJ whole genome shotgun (WGS) entry which is preliminary data.</text>
</comment>
<dbReference type="InterPro" id="IPR000868">
    <property type="entry name" value="Isochorismatase-like_dom"/>
</dbReference>
<protein>
    <submittedName>
        <fullName evidence="3">Isochorismatase</fullName>
    </submittedName>
</protein>
<organism evidence="3 4">
    <name type="scientific">Bradyrhizobium nanningense</name>
    <dbReference type="NCBI Taxonomy" id="1325118"/>
    <lineage>
        <taxon>Bacteria</taxon>
        <taxon>Pseudomonadati</taxon>
        <taxon>Pseudomonadota</taxon>
        <taxon>Alphaproteobacteria</taxon>
        <taxon>Hyphomicrobiales</taxon>
        <taxon>Nitrobacteraceae</taxon>
        <taxon>Bradyrhizobium</taxon>
    </lineage>
</organism>
<accession>A0A4Q0SE96</accession>
<dbReference type="AlphaFoldDB" id="A0A4Q0SE96"/>
<proteinExistence type="predicted"/>
<evidence type="ECO:0000259" key="2">
    <source>
        <dbReference type="Pfam" id="PF00857"/>
    </source>
</evidence>
<dbReference type="InterPro" id="IPR050272">
    <property type="entry name" value="Isochorismatase-like_hydrls"/>
</dbReference>
<dbReference type="CDD" id="cd00431">
    <property type="entry name" value="cysteine_hydrolases"/>
    <property type="match status" value="1"/>
</dbReference>
<dbReference type="SUPFAM" id="SSF52499">
    <property type="entry name" value="Isochorismatase-like hydrolases"/>
    <property type="match status" value="1"/>
</dbReference>
<evidence type="ECO:0000313" key="4">
    <source>
        <dbReference type="Proteomes" id="UP000289546"/>
    </source>
</evidence>
<keyword evidence="4" id="KW-1185">Reference proteome</keyword>
<dbReference type="Proteomes" id="UP000289546">
    <property type="component" value="Unassembled WGS sequence"/>
</dbReference>
<dbReference type="PANTHER" id="PTHR43540:SF9">
    <property type="entry name" value="FAMILY HYDROLASE, PUTATIVE (AFU_ORTHOLOGUE AFUA_2G08700)-RELATED"/>
    <property type="match status" value="1"/>
</dbReference>
<dbReference type="Gene3D" id="3.40.50.850">
    <property type="entry name" value="Isochorismatase-like"/>
    <property type="match status" value="1"/>
</dbReference>
<sequence length="237" mass="25399">MLDLSKPTLGVISAEPEPIRLDWSATALLIIDMQRDFMEPGGFGETLGNDVSQLARAVKPIGAVLTAARDTGMLVVHTREGHLPDLSDAPPAKVERGAPSLRIGDPGPMGRILIRGEAGHDIIPELYPLDSEVVIDKPGKGAFYATELGDVLERYGIENLLVCGVTTEVCVNTTVREANDRGYRCVVMSDGCASYFPEFHEMGLKMIKAQGGIFGWVTDSAAVLEAIKTSTTSGERS</sequence>
<gene>
    <name evidence="3" type="ORF">XH99_04855</name>
</gene>
<dbReference type="PANTHER" id="PTHR43540">
    <property type="entry name" value="PEROXYUREIDOACRYLATE/UREIDOACRYLATE AMIDOHYDROLASE-RELATED"/>
    <property type="match status" value="1"/>
</dbReference>
<feature type="domain" description="Isochorismatase-like" evidence="2">
    <location>
        <begin position="26"/>
        <end position="221"/>
    </location>
</feature>
<dbReference type="GO" id="GO:0016787">
    <property type="term" value="F:hydrolase activity"/>
    <property type="evidence" value="ECO:0007669"/>
    <property type="project" value="UniProtKB-KW"/>
</dbReference>
<evidence type="ECO:0000313" key="3">
    <source>
        <dbReference type="EMBL" id="RXH37441.1"/>
    </source>
</evidence>